<feature type="short sequence motif" description="FFD box" evidence="1">
    <location>
        <begin position="75"/>
        <end position="91"/>
    </location>
</feature>
<dbReference type="Proteomes" id="UP000789396">
    <property type="component" value="Unassembled WGS sequence"/>
</dbReference>
<accession>A0A9N9DP73</accession>
<evidence type="ECO:0000256" key="1">
    <source>
        <dbReference type="PROSITE-ProRule" id="PRU00846"/>
    </source>
</evidence>
<dbReference type="InterPro" id="IPR025768">
    <property type="entry name" value="TFG_box"/>
</dbReference>
<evidence type="ECO:0000259" key="3">
    <source>
        <dbReference type="PROSITE" id="PS51513"/>
    </source>
</evidence>
<feature type="domain" description="FFD box profile" evidence="3">
    <location>
        <begin position="75"/>
        <end position="91"/>
    </location>
</feature>
<proteinExistence type="predicted"/>
<dbReference type="InterPro" id="IPR025761">
    <property type="entry name" value="FFD_box"/>
</dbReference>
<dbReference type="PROSITE" id="PS51536">
    <property type="entry name" value="TFG"/>
    <property type="match status" value="1"/>
</dbReference>
<dbReference type="AlphaFoldDB" id="A0A9N9DP73"/>
<protein>
    <submittedName>
        <fullName evidence="5">1278_t:CDS:1</fullName>
    </submittedName>
</protein>
<feature type="short sequence motif" description="TFG box" evidence="2">
    <location>
        <begin position="100"/>
        <end position="120"/>
    </location>
</feature>
<dbReference type="InterPro" id="IPR019050">
    <property type="entry name" value="FDF_dom"/>
</dbReference>
<evidence type="ECO:0000259" key="4">
    <source>
        <dbReference type="PROSITE" id="PS51536"/>
    </source>
</evidence>
<organism evidence="5 6">
    <name type="scientific">Racocetra fulgida</name>
    <dbReference type="NCBI Taxonomy" id="60492"/>
    <lineage>
        <taxon>Eukaryota</taxon>
        <taxon>Fungi</taxon>
        <taxon>Fungi incertae sedis</taxon>
        <taxon>Mucoromycota</taxon>
        <taxon>Glomeromycotina</taxon>
        <taxon>Glomeromycetes</taxon>
        <taxon>Diversisporales</taxon>
        <taxon>Gigasporaceae</taxon>
        <taxon>Racocetra</taxon>
    </lineage>
</organism>
<sequence length="138" mass="15882">TAKNYYQQSYVHDKIPVSQSGFDVELLSNVKFNSDDLIREFVKKIIPNHGLKENCTEGIELVPEIEDVLIPLAEIYYDKFRSFFDNIPCETKKHLGQGLDGRQKQSKEKHLNIETFGRGPNVDGRNCGDYRNCDSRRG</sequence>
<evidence type="ECO:0000256" key="2">
    <source>
        <dbReference type="PROSITE-ProRule" id="PRU00869"/>
    </source>
</evidence>
<dbReference type="EMBL" id="CAJVPZ010013331">
    <property type="protein sequence ID" value="CAG8647927.1"/>
    <property type="molecule type" value="Genomic_DNA"/>
</dbReference>
<name>A0A9N9DP73_9GLOM</name>
<keyword evidence="6" id="KW-1185">Reference proteome</keyword>
<evidence type="ECO:0000313" key="5">
    <source>
        <dbReference type="EMBL" id="CAG8647927.1"/>
    </source>
</evidence>
<feature type="non-terminal residue" evidence="5">
    <location>
        <position position="138"/>
    </location>
</feature>
<evidence type="ECO:0000313" key="6">
    <source>
        <dbReference type="Proteomes" id="UP000789396"/>
    </source>
</evidence>
<dbReference type="PROSITE" id="PS51513">
    <property type="entry name" value="FFD"/>
    <property type="match status" value="1"/>
</dbReference>
<dbReference type="OrthoDB" id="2480565at2759"/>
<dbReference type="SMART" id="SM01199">
    <property type="entry name" value="FDF"/>
    <property type="match status" value="1"/>
</dbReference>
<feature type="domain" description="TFG box profile" evidence="4">
    <location>
        <begin position="100"/>
        <end position="120"/>
    </location>
</feature>
<reference evidence="5" key="1">
    <citation type="submission" date="2021-06" db="EMBL/GenBank/DDBJ databases">
        <authorList>
            <person name="Kallberg Y."/>
            <person name="Tangrot J."/>
            <person name="Rosling A."/>
        </authorList>
    </citation>
    <scope>NUCLEOTIDE SEQUENCE</scope>
    <source>
        <strain evidence="5">IN212</strain>
    </source>
</reference>
<comment type="caution">
    <text evidence="5">The sequence shown here is derived from an EMBL/GenBank/DDBJ whole genome shotgun (WGS) entry which is preliminary data.</text>
</comment>
<gene>
    <name evidence="5" type="ORF">RFULGI_LOCUS8329</name>
</gene>